<evidence type="ECO:0000313" key="1">
    <source>
        <dbReference type="EMBL" id="JAH45794.1"/>
    </source>
</evidence>
<organism evidence="1">
    <name type="scientific">Anguilla anguilla</name>
    <name type="common">European freshwater eel</name>
    <name type="synonym">Muraena anguilla</name>
    <dbReference type="NCBI Taxonomy" id="7936"/>
    <lineage>
        <taxon>Eukaryota</taxon>
        <taxon>Metazoa</taxon>
        <taxon>Chordata</taxon>
        <taxon>Craniata</taxon>
        <taxon>Vertebrata</taxon>
        <taxon>Euteleostomi</taxon>
        <taxon>Actinopterygii</taxon>
        <taxon>Neopterygii</taxon>
        <taxon>Teleostei</taxon>
        <taxon>Anguilliformes</taxon>
        <taxon>Anguillidae</taxon>
        <taxon>Anguilla</taxon>
    </lineage>
</organism>
<name>A0A0E9SWT2_ANGAN</name>
<reference evidence="1" key="2">
    <citation type="journal article" date="2015" name="Fish Shellfish Immunol.">
        <title>Early steps in the European eel (Anguilla anguilla)-Vibrio vulnificus interaction in the gills: Role of the RtxA13 toxin.</title>
        <authorList>
            <person name="Callol A."/>
            <person name="Pajuelo D."/>
            <person name="Ebbesson L."/>
            <person name="Teles M."/>
            <person name="MacKenzie S."/>
            <person name="Amaro C."/>
        </authorList>
    </citation>
    <scope>NUCLEOTIDE SEQUENCE</scope>
</reference>
<proteinExistence type="predicted"/>
<protein>
    <submittedName>
        <fullName evidence="1">Uncharacterized protein</fullName>
    </submittedName>
</protein>
<accession>A0A0E9SWT2</accession>
<dbReference type="EMBL" id="GBXM01062783">
    <property type="protein sequence ID" value="JAH45794.1"/>
    <property type="molecule type" value="Transcribed_RNA"/>
</dbReference>
<reference evidence="1" key="1">
    <citation type="submission" date="2014-11" db="EMBL/GenBank/DDBJ databases">
        <authorList>
            <person name="Amaro Gonzalez C."/>
        </authorList>
    </citation>
    <scope>NUCLEOTIDE SEQUENCE</scope>
</reference>
<dbReference type="AlphaFoldDB" id="A0A0E9SWT2"/>
<sequence>MNFLRSSVTSLIRKQDLNHNTSFTFIQAKTIALEVM</sequence>